<keyword evidence="1 6" id="KW-0808">Transferase</keyword>
<dbReference type="GO" id="GO:0004553">
    <property type="term" value="F:hydrolase activity, hydrolyzing O-glycosyl compounds"/>
    <property type="evidence" value="ECO:0007669"/>
    <property type="project" value="InterPro"/>
</dbReference>
<evidence type="ECO:0000256" key="5">
    <source>
        <dbReference type="PIRSR" id="PIRSR005604-1"/>
    </source>
</evidence>
<dbReference type="GO" id="GO:0016762">
    <property type="term" value="F:xyloglucan:xyloglucosyl transferase activity"/>
    <property type="evidence" value="ECO:0007669"/>
    <property type="project" value="UniProtKB-EC"/>
</dbReference>
<dbReference type="InterPro" id="IPR010713">
    <property type="entry name" value="XET_C"/>
</dbReference>
<dbReference type="CDD" id="cd02176">
    <property type="entry name" value="GH16_XET"/>
    <property type="match status" value="1"/>
</dbReference>
<keyword evidence="2 6" id="KW-0378">Hydrolase</keyword>
<feature type="chain" id="PRO_5043104548" description="Xyloglucan endotransglucosylase/hydrolase" evidence="6">
    <location>
        <begin position="28"/>
        <end position="349"/>
    </location>
</feature>
<evidence type="ECO:0000256" key="2">
    <source>
        <dbReference type="ARBA" id="ARBA00022801"/>
    </source>
</evidence>
<dbReference type="Pfam" id="PF06955">
    <property type="entry name" value="XET_C"/>
    <property type="match status" value="1"/>
</dbReference>
<feature type="domain" description="GH16" evidence="8">
    <location>
        <begin position="19"/>
        <end position="230"/>
    </location>
</feature>
<accession>A0AAV3PYV5</accession>
<keyword evidence="4 6" id="KW-0326">Glycosidase</keyword>
<keyword evidence="3" id="KW-1015">Disulfide bond</keyword>
<comment type="function">
    <text evidence="6">Catalyzes xyloglucan endohydrolysis (XEH) and/or endotransglycosylation (XET). Cleaves and religates xyloglucan polymers, an essential constituent of the primary cell wall, and thereby participates in cell wall construction of growing tissues.</text>
</comment>
<dbReference type="InterPro" id="IPR000757">
    <property type="entry name" value="Beta-glucanase-like"/>
</dbReference>
<sequence length="349" mass="40479">MDKLNNLLSIETCLILFVLHFFSLSKASFSDSITTIPFNRGFCPLFGEANVKHSTDDSSVHLHLNEFTGSGFQSSDLYNHGFFSAKIKLPSSYTAGIVVAFYTTNGDMFRKTHDELDFEFLGNIRGQPWRFQTNMYGNGSTNRGREERYTLWFDPSKEFHRYSILWTANHIIFYIDDVPIREIVRNYEMGGDFPSKPMALYATIWDASDWATSGGKYKANYKYAPFVAEFTDLALHGCPMDPLQEVINPSCMDSETQLETASYGTITSKQRMAMKKYRLKYMYYSYCHDTLRYSTPLPECDIDPLEKMRFKDTGRLKFGMRHHRHRHAKMRNSATRVLENRNYGNQDNV</sequence>
<dbReference type="GO" id="GO:0042546">
    <property type="term" value="P:cell wall biogenesis"/>
    <property type="evidence" value="ECO:0007669"/>
    <property type="project" value="InterPro"/>
</dbReference>
<organism evidence="9 10">
    <name type="scientific">Lithospermum erythrorhizon</name>
    <name type="common">Purple gromwell</name>
    <name type="synonym">Lithospermum officinale var. erythrorhizon</name>
    <dbReference type="NCBI Taxonomy" id="34254"/>
    <lineage>
        <taxon>Eukaryota</taxon>
        <taxon>Viridiplantae</taxon>
        <taxon>Streptophyta</taxon>
        <taxon>Embryophyta</taxon>
        <taxon>Tracheophyta</taxon>
        <taxon>Spermatophyta</taxon>
        <taxon>Magnoliopsida</taxon>
        <taxon>eudicotyledons</taxon>
        <taxon>Gunneridae</taxon>
        <taxon>Pentapetalae</taxon>
        <taxon>asterids</taxon>
        <taxon>lamiids</taxon>
        <taxon>Boraginales</taxon>
        <taxon>Boraginaceae</taxon>
        <taxon>Boraginoideae</taxon>
        <taxon>Lithospermeae</taxon>
        <taxon>Lithospermum</taxon>
    </lineage>
</organism>
<evidence type="ECO:0000256" key="7">
    <source>
        <dbReference type="SAM" id="MobiDB-lite"/>
    </source>
</evidence>
<comment type="similarity">
    <text evidence="6">Belongs to the glycosyl hydrolase 16 family.</text>
</comment>
<evidence type="ECO:0000313" key="9">
    <source>
        <dbReference type="EMBL" id="GAA0156211.1"/>
    </source>
</evidence>
<keyword evidence="6" id="KW-0964">Secreted</keyword>
<gene>
    <name evidence="9" type="ORF">LIER_13755</name>
</gene>
<evidence type="ECO:0000259" key="8">
    <source>
        <dbReference type="PROSITE" id="PS51762"/>
    </source>
</evidence>
<dbReference type="PANTHER" id="PTHR31062">
    <property type="entry name" value="XYLOGLUCAN ENDOTRANSGLUCOSYLASE/HYDROLASE PROTEIN 8-RELATED"/>
    <property type="match status" value="1"/>
</dbReference>
<dbReference type="Proteomes" id="UP001454036">
    <property type="component" value="Unassembled WGS sequence"/>
</dbReference>
<keyword evidence="6" id="KW-0052">Apoplast</keyword>
<dbReference type="InterPro" id="IPR013320">
    <property type="entry name" value="ConA-like_dom_sf"/>
</dbReference>
<dbReference type="PIRSF" id="PIRSF005604">
    <property type="entry name" value="XET"/>
    <property type="match status" value="1"/>
</dbReference>
<dbReference type="AlphaFoldDB" id="A0AAV3PYV5"/>
<keyword evidence="6" id="KW-0134">Cell wall</keyword>
<dbReference type="Pfam" id="PF00722">
    <property type="entry name" value="Glyco_hydro_16"/>
    <property type="match status" value="1"/>
</dbReference>
<feature type="signal peptide" evidence="6">
    <location>
        <begin position="1"/>
        <end position="27"/>
    </location>
</feature>
<dbReference type="GO" id="GO:0010411">
    <property type="term" value="P:xyloglucan metabolic process"/>
    <property type="evidence" value="ECO:0007669"/>
    <property type="project" value="InterPro"/>
</dbReference>
<comment type="caution">
    <text evidence="9">The sequence shown here is derived from an EMBL/GenBank/DDBJ whole genome shotgun (WGS) entry which is preliminary data.</text>
</comment>
<dbReference type="PROSITE" id="PS51762">
    <property type="entry name" value="GH16_2"/>
    <property type="match status" value="1"/>
</dbReference>
<reference evidence="9 10" key="1">
    <citation type="submission" date="2024-01" db="EMBL/GenBank/DDBJ databases">
        <title>The complete chloroplast genome sequence of Lithospermum erythrorhizon: insights into the phylogenetic relationship among Boraginaceae species and the maternal lineages of purple gromwells.</title>
        <authorList>
            <person name="Okada T."/>
            <person name="Watanabe K."/>
        </authorList>
    </citation>
    <scope>NUCLEOTIDE SEQUENCE [LARGE SCALE GENOMIC DNA]</scope>
</reference>
<comment type="PTM">
    <text evidence="6">Contains at least one intrachain disulfide bond essential for its enzymatic activity.</text>
</comment>
<dbReference type="GO" id="GO:0048046">
    <property type="term" value="C:apoplast"/>
    <property type="evidence" value="ECO:0007669"/>
    <property type="project" value="UniProtKB-SubCell"/>
</dbReference>
<dbReference type="InterPro" id="IPR016455">
    <property type="entry name" value="XTH"/>
</dbReference>
<keyword evidence="6" id="KW-0732">Signal</keyword>
<dbReference type="GO" id="GO:0071555">
    <property type="term" value="P:cell wall organization"/>
    <property type="evidence" value="ECO:0007669"/>
    <property type="project" value="UniProtKB-KW"/>
</dbReference>
<comment type="subcellular location">
    <subcellularLocation>
        <location evidence="6">Secreted</location>
        <location evidence="6">Cell wall</location>
    </subcellularLocation>
    <subcellularLocation>
        <location evidence="6">Secreted</location>
        <location evidence="6">Extracellular space</location>
        <location evidence="6">Apoplast</location>
    </subcellularLocation>
</comment>
<dbReference type="SUPFAM" id="SSF49899">
    <property type="entry name" value="Concanavalin A-like lectins/glucanases"/>
    <property type="match status" value="1"/>
</dbReference>
<evidence type="ECO:0000256" key="6">
    <source>
        <dbReference type="RuleBase" id="RU361120"/>
    </source>
</evidence>
<dbReference type="InterPro" id="IPR044791">
    <property type="entry name" value="Beta-glucanase/XTH"/>
</dbReference>
<dbReference type="Gene3D" id="2.60.120.200">
    <property type="match status" value="1"/>
</dbReference>
<protein>
    <recommendedName>
        <fullName evidence="6">Xyloglucan endotransglucosylase/hydrolase</fullName>
        <ecNumber evidence="6">2.4.1.207</ecNumber>
    </recommendedName>
</protein>
<proteinExistence type="inferred from homology"/>
<keyword evidence="6" id="KW-0961">Cell wall biogenesis/degradation</keyword>
<dbReference type="EC" id="2.4.1.207" evidence="6"/>
<dbReference type="EMBL" id="BAABME010002810">
    <property type="protein sequence ID" value="GAA0156211.1"/>
    <property type="molecule type" value="Genomic_DNA"/>
</dbReference>
<keyword evidence="10" id="KW-1185">Reference proteome</keyword>
<feature type="active site" description="Proton donor" evidence="5">
    <location>
        <position position="119"/>
    </location>
</feature>
<name>A0AAV3PYV5_LITER</name>
<feature type="active site" description="Nucleophile" evidence="5">
    <location>
        <position position="115"/>
    </location>
</feature>
<evidence type="ECO:0000256" key="3">
    <source>
        <dbReference type="ARBA" id="ARBA00023157"/>
    </source>
</evidence>
<evidence type="ECO:0000256" key="1">
    <source>
        <dbReference type="ARBA" id="ARBA00022679"/>
    </source>
</evidence>
<evidence type="ECO:0000313" key="10">
    <source>
        <dbReference type="Proteomes" id="UP001454036"/>
    </source>
</evidence>
<evidence type="ECO:0000256" key="4">
    <source>
        <dbReference type="ARBA" id="ARBA00023295"/>
    </source>
</evidence>
<feature type="region of interest" description="Disordered" evidence="7">
    <location>
        <begin position="322"/>
        <end position="349"/>
    </location>
</feature>